<reference evidence="2 3" key="1">
    <citation type="submission" date="2018-05" db="EMBL/GenBank/DDBJ databases">
        <title>Draft genome of Methanospirillum lacunae Ki8-1.</title>
        <authorList>
            <person name="Dueholm M.S."/>
            <person name="Nielsen P.H."/>
            <person name="Bakmann L.F."/>
            <person name="Otzen D.E."/>
        </authorList>
    </citation>
    <scope>NUCLEOTIDE SEQUENCE [LARGE SCALE GENOMIC DNA]</scope>
    <source>
        <strain evidence="2 3">Ki8-1</strain>
    </source>
</reference>
<dbReference type="Proteomes" id="UP000245657">
    <property type="component" value="Unassembled WGS sequence"/>
</dbReference>
<evidence type="ECO:0000259" key="1">
    <source>
        <dbReference type="Pfam" id="PF10686"/>
    </source>
</evidence>
<proteinExistence type="predicted"/>
<dbReference type="RefSeq" id="WP_109969011.1">
    <property type="nucleotide sequence ID" value="NZ_CP176093.1"/>
</dbReference>
<gene>
    <name evidence="2" type="ORF">DK846_11040</name>
</gene>
<accession>A0A2V2N7Y7</accession>
<feature type="domain" description="YspA cpYpsA-related SLOG" evidence="1">
    <location>
        <begin position="3"/>
        <end position="66"/>
    </location>
</feature>
<keyword evidence="3" id="KW-1185">Reference proteome</keyword>
<name>A0A2V2N7Y7_9EURY</name>
<evidence type="ECO:0000313" key="3">
    <source>
        <dbReference type="Proteomes" id="UP000245657"/>
    </source>
</evidence>
<dbReference type="InterPro" id="IPR019627">
    <property type="entry name" value="YAcAr"/>
</dbReference>
<dbReference type="Pfam" id="PF10686">
    <property type="entry name" value="YAcAr"/>
    <property type="match status" value="1"/>
</dbReference>
<dbReference type="EMBL" id="QGMY01000008">
    <property type="protein sequence ID" value="PWR71393.1"/>
    <property type="molecule type" value="Genomic_DNA"/>
</dbReference>
<sequence length="136" mass="14851">MAKLIVSGIRTCNRKDAVFAEINKFIAEIGVVDEIIAGGSTGVDMIAKMFAESKGIKYKEFAPNWQDDLNAAGMVRDSRMAEYGTHLLVLSNGISKESRNLINEAKQNNLVIKTVGVFEGLTETEMLHPTASPSFN</sequence>
<evidence type="ECO:0000313" key="2">
    <source>
        <dbReference type="EMBL" id="PWR71393.1"/>
    </source>
</evidence>
<organism evidence="2 3">
    <name type="scientific">Methanospirillum lacunae</name>
    <dbReference type="NCBI Taxonomy" id="668570"/>
    <lineage>
        <taxon>Archaea</taxon>
        <taxon>Methanobacteriati</taxon>
        <taxon>Methanobacteriota</taxon>
        <taxon>Stenosarchaea group</taxon>
        <taxon>Methanomicrobia</taxon>
        <taxon>Methanomicrobiales</taxon>
        <taxon>Methanospirillaceae</taxon>
        <taxon>Methanospirillum</taxon>
    </lineage>
</organism>
<dbReference type="OrthoDB" id="114552at2157"/>
<comment type="caution">
    <text evidence="2">The sequence shown here is derived from an EMBL/GenBank/DDBJ whole genome shotgun (WGS) entry which is preliminary data.</text>
</comment>
<protein>
    <recommendedName>
        <fullName evidence="1">YspA cpYpsA-related SLOG domain-containing protein</fullName>
    </recommendedName>
</protein>
<dbReference type="GeneID" id="97546979"/>
<dbReference type="AlphaFoldDB" id="A0A2V2N7Y7"/>